<keyword evidence="3" id="KW-0285">Flavoprotein</keyword>
<comment type="similarity">
    <text evidence="2">Belongs to the oxygen-dependent FAD-linked oxidoreductase family.</text>
</comment>
<dbReference type="Gene3D" id="3.30.465.10">
    <property type="match status" value="1"/>
</dbReference>
<evidence type="ECO:0000313" key="8">
    <source>
        <dbReference type="Proteomes" id="UP000582231"/>
    </source>
</evidence>
<dbReference type="InterPro" id="IPR016167">
    <property type="entry name" value="FAD-bd_PCMH_sub1"/>
</dbReference>
<dbReference type="RefSeq" id="WP_179727258.1">
    <property type="nucleotide sequence ID" value="NZ_BAABEF010000001.1"/>
</dbReference>
<dbReference type="PANTHER" id="PTHR42973">
    <property type="entry name" value="BINDING OXIDOREDUCTASE, PUTATIVE (AFU_ORTHOLOGUE AFUA_1G17690)-RELATED"/>
    <property type="match status" value="1"/>
</dbReference>
<dbReference type="InterPro" id="IPR016169">
    <property type="entry name" value="FAD-bd_PCMH_sub2"/>
</dbReference>
<dbReference type="Proteomes" id="UP000582231">
    <property type="component" value="Unassembled WGS sequence"/>
</dbReference>
<keyword evidence="4" id="KW-0274">FAD</keyword>
<evidence type="ECO:0000313" key="7">
    <source>
        <dbReference type="EMBL" id="NYD31098.1"/>
    </source>
</evidence>
<dbReference type="Pfam" id="PF01565">
    <property type="entry name" value="FAD_binding_4"/>
    <property type="match status" value="1"/>
</dbReference>
<dbReference type="InterPro" id="IPR036318">
    <property type="entry name" value="FAD-bd_PCMH-like_sf"/>
</dbReference>
<dbReference type="Gene3D" id="3.40.462.20">
    <property type="match status" value="1"/>
</dbReference>
<evidence type="ECO:0000256" key="2">
    <source>
        <dbReference type="ARBA" id="ARBA00005466"/>
    </source>
</evidence>
<evidence type="ECO:0000259" key="6">
    <source>
        <dbReference type="PROSITE" id="PS51387"/>
    </source>
</evidence>
<evidence type="ECO:0000256" key="5">
    <source>
        <dbReference type="ARBA" id="ARBA00023002"/>
    </source>
</evidence>
<dbReference type="Gene3D" id="3.30.43.10">
    <property type="entry name" value="Uridine Diphospho-n-acetylenolpyruvylglucosamine Reductase, domain 2"/>
    <property type="match status" value="1"/>
</dbReference>
<name>A0A852RKE4_9ACTN</name>
<sequence length="455" mass="49099">MRTDSPRLTRSDPGFEKRLADLVFNQLPVDRRPDVVVRPRTEQDVVDTVRAARRDGHQVAVLSGGHSWIAAPVREGGVLIDMSAFDGVDVDAERRRLRVGPAARSSAIVPAVAAHGLAYSSGHCGTPGAGGYLLGGGIGVNSGHWKPACYSVRSVRVVTAEGELVVASESENRDLLWLARGAGPLFPGVVTEFELDLQDRPVDTRVSSWVFDHEHLAAVSAWVSRVSATLPSYVEVFTAAGGPGRHDHLPSEGYPDRIVTVLATAYVDTEAEARAALAPFADGPGVEPLACTDLAPVAYEDLSASFDAEYPDGHRYLADAFWTDLDAAGAMVPLADAFVRAPSGLSNFVALMPGNGKQVGLDPRAGAYSMDHRTLVMAYALWTDPAADEANARWIEEMSAILAPLSVGNFVSEADHERHPERLERSFSPESWRRLTELRSTWDPDGLFHLPGRPR</sequence>
<dbReference type="GO" id="GO:0016491">
    <property type="term" value="F:oxidoreductase activity"/>
    <property type="evidence" value="ECO:0007669"/>
    <property type="project" value="UniProtKB-KW"/>
</dbReference>
<proteinExistence type="inferred from homology"/>
<dbReference type="AlphaFoldDB" id="A0A852RKE4"/>
<reference evidence="7 8" key="1">
    <citation type="submission" date="2020-07" db="EMBL/GenBank/DDBJ databases">
        <title>Sequencing the genomes of 1000 actinobacteria strains.</title>
        <authorList>
            <person name="Klenk H.-P."/>
        </authorList>
    </citation>
    <scope>NUCLEOTIDE SEQUENCE [LARGE SCALE GENOMIC DNA]</scope>
    <source>
        <strain evidence="7 8">DSM 19082</strain>
    </source>
</reference>
<protein>
    <submittedName>
        <fullName evidence="7">FAD/FMN-containing dehydrogenase</fullName>
    </submittedName>
</protein>
<dbReference type="InterPro" id="IPR006094">
    <property type="entry name" value="Oxid_FAD_bind_N"/>
</dbReference>
<dbReference type="PROSITE" id="PS51387">
    <property type="entry name" value="FAD_PCMH"/>
    <property type="match status" value="1"/>
</dbReference>
<dbReference type="InterPro" id="IPR050416">
    <property type="entry name" value="FAD-linked_Oxidoreductase"/>
</dbReference>
<dbReference type="InterPro" id="IPR016166">
    <property type="entry name" value="FAD-bd_PCMH"/>
</dbReference>
<evidence type="ECO:0000256" key="1">
    <source>
        <dbReference type="ARBA" id="ARBA00001974"/>
    </source>
</evidence>
<accession>A0A852RKE4</accession>
<keyword evidence="8" id="KW-1185">Reference proteome</keyword>
<dbReference type="EMBL" id="JACCBF010000001">
    <property type="protein sequence ID" value="NYD31098.1"/>
    <property type="molecule type" value="Genomic_DNA"/>
</dbReference>
<evidence type="ECO:0000256" key="4">
    <source>
        <dbReference type="ARBA" id="ARBA00022827"/>
    </source>
</evidence>
<comment type="caution">
    <text evidence="7">The sequence shown here is derived from an EMBL/GenBank/DDBJ whole genome shotgun (WGS) entry which is preliminary data.</text>
</comment>
<gene>
    <name evidence="7" type="ORF">BJ958_002644</name>
</gene>
<dbReference type="InterPro" id="IPR006093">
    <property type="entry name" value="Oxy_OxRdtase_FAD_BS"/>
</dbReference>
<keyword evidence="5" id="KW-0560">Oxidoreductase</keyword>
<feature type="domain" description="FAD-binding PCMH-type" evidence="6">
    <location>
        <begin position="29"/>
        <end position="200"/>
    </location>
</feature>
<evidence type="ECO:0000256" key="3">
    <source>
        <dbReference type="ARBA" id="ARBA00022630"/>
    </source>
</evidence>
<dbReference type="GO" id="GO:0071949">
    <property type="term" value="F:FAD binding"/>
    <property type="evidence" value="ECO:0007669"/>
    <property type="project" value="InterPro"/>
</dbReference>
<comment type="cofactor">
    <cofactor evidence="1">
        <name>FAD</name>
        <dbReference type="ChEBI" id="CHEBI:57692"/>
    </cofactor>
</comment>
<dbReference type="SUPFAM" id="SSF56176">
    <property type="entry name" value="FAD-binding/transporter-associated domain-like"/>
    <property type="match status" value="1"/>
</dbReference>
<organism evidence="7 8">
    <name type="scientific">Nocardioides kongjuensis</name>
    <dbReference type="NCBI Taxonomy" id="349522"/>
    <lineage>
        <taxon>Bacteria</taxon>
        <taxon>Bacillati</taxon>
        <taxon>Actinomycetota</taxon>
        <taxon>Actinomycetes</taxon>
        <taxon>Propionibacteriales</taxon>
        <taxon>Nocardioidaceae</taxon>
        <taxon>Nocardioides</taxon>
    </lineage>
</organism>
<dbReference type="PANTHER" id="PTHR42973:SF39">
    <property type="entry name" value="FAD-BINDING PCMH-TYPE DOMAIN-CONTAINING PROTEIN"/>
    <property type="match status" value="1"/>
</dbReference>
<dbReference type="PROSITE" id="PS00862">
    <property type="entry name" value="OX2_COVAL_FAD"/>
    <property type="match status" value="1"/>
</dbReference>